<gene>
    <name evidence="1" type="ORF">SAMN05216252_118127</name>
</gene>
<evidence type="ECO:0000313" key="1">
    <source>
        <dbReference type="EMBL" id="SNT26060.1"/>
    </source>
</evidence>
<protein>
    <recommendedName>
        <fullName evidence="3">Regulatory protein</fullName>
    </recommendedName>
</protein>
<evidence type="ECO:0000313" key="2">
    <source>
        <dbReference type="Proteomes" id="UP000198280"/>
    </source>
</evidence>
<proteinExistence type="predicted"/>
<keyword evidence="2" id="KW-1185">Reference proteome</keyword>
<organism evidence="1 2">
    <name type="scientific">Actinacidiphila glaucinigra</name>
    <dbReference type="NCBI Taxonomy" id="235986"/>
    <lineage>
        <taxon>Bacteria</taxon>
        <taxon>Bacillati</taxon>
        <taxon>Actinomycetota</taxon>
        <taxon>Actinomycetes</taxon>
        <taxon>Kitasatosporales</taxon>
        <taxon>Streptomycetaceae</taxon>
        <taxon>Actinacidiphila</taxon>
    </lineage>
</organism>
<sequence length="491" mass="54118">MDKEANTRLADLFALTGWSKGELARLVNRQAAAMGHPQLATDTSRVRRWIDTGESPREPVPTVLAALFTERLGRVVTIEDLGFGRHRHTGRKQSVSADGLPWPPERTAAVLTEFTGMDLMLNRRGLVGAGAALAAGSALSSAMYDWLHTDPALAADAPTTHDPFTADAASYDRYEAAPVGSQEIEALERSVEVFRAWDASRGGGLQRKAVVGQLNEVGGMLAYQHPPHLKRRLWGVAANLAVLAGWMSHDVGLEPTAQKYFVIAAHAAREGGDRPRAGEALSRAARQMVHLGRPDDALDLMKLAQSGSGHETLPRTRAMLCTIEAWAQASMGHGQAMRRTLGKAEDLFATDRGDVPPPSWMQMFDEADLHGMQALAYRTLAEYEPLAARTAQQHAKQALELRDKGRDRSNIFDYISLASACFIADDPEQADRYARLALLTIRQNSSLRTWDRLREMYRLTARYSDFTRIQDLREEIEIALPSGPQRRGPVI</sequence>
<dbReference type="OrthoDB" id="3213425at2"/>
<dbReference type="EMBL" id="FZOF01000018">
    <property type="protein sequence ID" value="SNT26060.1"/>
    <property type="molecule type" value="Genomic_DNA"/>
</dbReference>
<dbReference type="Proteomes" id="UP000198280">
    <property type="component" value="Unassembled WGS sequence"/>
</dbReference>
<dbReference type="AlphaFoldDB" id="A0A239L702"/>
<accession>A0A239L702</accession>
<reference evidence="1 2" key="1">
    <citation type="submission" date="2017-06" db="EMBL/GenBank/DDBJ databases">
        <authorList>
            <person name="Kim H.J."/>
            <person name="Triplett B.A."/>
        </authorList>
    </citation>
    <scope>NUCLEOTIDE SEQUENCE [LARGE SCALE GENOMIC DNA]</scope>
    <source>
        <strain evidence="1 2">CGMCC 4.1858</strain>
    </source>
</reference>
<evidence type="ECO:0008006" key="3">
    <source>
        <dbReference type="Google" id="ProtNLM"/>
    </source>
</evidence>
<dbReference type="RefSeq" id="WP_089226819.1">
    <property type="nucleotide sequence ID" value="NZ_FZOF01000018.1"/>
</dbReference>
<name>A0A239L702_9ACTN</name>